<evidence type="ECO:0000256" key="1">
    <source>
        <dbReference type="ARBA" id="ARBA00004141"/>
    </source>
</evidence>
<proteinExistence type="predicted"/>
<feature type="transmembrane region" description="Helical" evidence="6">
    <location>
        <begin position="298"/>
        <end position="318"/>
    </location>
</feature>
<feature type="transmembrane region" description="Helical" evidence="6">
    <location>
        <begin position="70"/>
        <end position="96"/>
    </location>
</feature>
<dbReference type="Gene3D" id="1.20.1250.20">
    <property type="entry name" value="MFS general substrate transporter like domains"/>
    <property type="match status" value="1"/>
</dbReference>
<feature type="transmembrane region" description="Helical" evidence="6">
    <location>
        <begin position="462"/>
        <end position="487"/>
    </location>
</feature>
<keyword evidence="3 6" id="KW-1133">Transmembrane helix</keyword>
<dbReference type="GO" id="GO:0005886">
    <property type="term" value="C:plasma membrane"/>
    <property type="evidence" value="ECO:0007669"/>
    <property type="project" value="TreeGrafter"/>
</dbReference>
<dbReference type="SUPFAM" id="SSF103473">
    <property type="entry name" value="MFS general substrate transporter"/>
    <property type="match status" value="1"/>
</dbReference>
<accession>A0A8H7W936</accession>
<reference evidence="8" key="1">
    <citation type="submission" date="2021-02" db="EMBL/GenBank/DDBJ databases">
        <title>Genome sequence Cadophora malorum strain M34.</title>
        <authorList>
            <person name="Stefanovic E."/>
            <person name="Vu D."/>
            <person name="Scully C."/>
            <person name="Dijksterhuis J."/>
            <person name="Roader J."/>
            <person name="Houbraken J."/>
        </authorList>
    </citation>
    <scope>NUCLEOTIDE SEQUENCE</scope>
    <source>
        <strain evidence="8">M34</strain>
    </source>
</reference>
<dbReference type="PANTHER" id="PTHR23501">
    <property type="entry name" value="MAJOR FACILITATOR SUPERFAMILY"/>
    <property type="match status" value="1"/>
</dbReference>
<feature type="transmembrane region" description="Helical" evidence="6">
    <location>
        <begin position="267"/>
        <end position="286"/>
    </location>
</feature>
<keyword evidence="2 6" id="KW-0812">Transmembrane</keyword>
<feature type="region of interest" description="Disordered" evidence="5">
    <location>
        <begin position="21"/>
        <end position="54"/>
    </location>
</feature>
<evidence type="ECO:0000313" key="9">
    <source>
        <dbReference type="Proteomes" id="UP000664132"/>
    </source>
</evidence>
<evidence type="ECO:0000256" key="2">
    <source>
        <dbReference type="ARBA" id="ARBA00022692"/>
    </source>
</evidence>
<feature type="transmembrane region" description="Helical" evidence="6">
    <location>
        <begin position="338"/>
        <end position="358"/>
    </location>
</feature>
<sequence length="571" mass="60768">MSSEVSNNIVTSPVQHVEHVETVPASEKDASASTATSEKALHEGEKALPIPGPTRDNFEDETVYPKALQMILLTIGICLIMFMITLDMTIIATAIPRITTQFNSINDVGWYGSAYLLTMTSLQPSFGKIYTFFNIKIIFLSSIVIFEAGSILCAAAPSSVVLIVGRAVAGIGSAGLMTGSMVVLGNTVPLRKRAMYIGAVTSMYGISSVLGPILGGVFTDQLTWRWCFWINLPFGGLALPFVAIVFHNPKRTANKLSFANKIKETDPLGATFLIGGVICLLLALQWGGISKPWSSPKVYGCLIGCGLMISIFIFLQALHPNVATIPPRIFLKQRTVFISAWIEFFLSMALTVHVYYLAFYFQAVKGTTAEGSGIRSIPYLISITLAAMTSGLLVSLLGVYAPFIWAGTAIFTIGCGMLYTLDVGSTLGEWFGYELIAGIGVGACFQVPIIAVQVVLSTEDMPTGNAICFFFNSLGGAIAISIAQNIFSNTLTKQLPLRAPLVSPLLVMGAGATGLRAAIPTDLLPGVLGAYAIAIQKTFILPIVTAGVAFLCGVGIERKTIKGKKLAVGGV</sequence>
<feature type="transmembrane region" description="Helical" evidence="6">
    <location>
        <begin position="194"/>
        <end position="214"/>
    </location>
</feature>
<feature type="compositionally biased region" description="Basic and acidic residues" evidence="5">
    <location>
        <begin position="21"/>
        <end position="30"/>
    </location>
</feature>
<dbReference type="FunFam" id="1.20.1720.10:FF:000012">
    <property type="entry name" value="MFS toxin efflux pump (AflT)"/>
    <property type="match status" value="1"/>
</dbReference>
<dbReference type="Pfam" id="PF07690">
    <property type="entry name" value="MFS_1"/>
    <property type="match status" value="1"/>
</dbReference>
<evidence type="ECO:0000313" key="8">
    <source>
        <dbReference type="EMBL" id="KAG4416878.1"/>
    </source>
</evidence>
<comment type="subcellular location">
    <subcellularLocation>
        <location evidence="1">Membrane</location>
        <topology evidence="1">Multi-pass membrane protein</topology>
    </subcellularLocation>
</comment>
<comment type="caution">
    <text evidence="8">The sequence shown here is derived from an EMBL/GenBank/DDBJ whole genome shotgun (WGS) entry which is preliminary data.</text>
</comment>
<dbReference type="AlphaFoldDB" id="A0A8H7W936"/>
<evidence type="ECO:0000256" key="5">
    <source>
        <dbReference type="SAM" id="MobiDB-lite"/>
    </source>
</evidence>
<evidence type="ECO:0000259" key="7">
    <source>
        <dbReference type="PROSITE" id="PS50850"/>
    </source>
</evidence>
<protein>
    <recommendedName>
        <fullName evidence="7">Major facilitator superfamily (MFS) profile domain-containing protein</fullName>
    </recommendedName>
</protein>
<feature type="transmembrane region" description="Helical" evidence="6">
    <location>
        <begin position="379"/>
        <end position="397"/>
    </location>
</feature>
<dbReference type="PRINTS" id="PR01036">
    <property type="entry name" value="TCRTETB"/>
</dbReference>
<gene>
    <name evidence="8" type="ORF">IFR04_009956</name>
</gene>
<dbReference type="CDD" id="cd17502">
    <property type="entry name" value="MFS_Azr1_MDR_like"/>
    <property type="match status" value="1"/>
</dbReference>
<feature type="transmembrane region" description="Helical" evidence="6">
    <location>
        <begin position="108"/>
        <end position="126"/>
    </location>
</feature>
<dbReference type="Proteomes" id="UP000664132">
    <property type="component" value="Unassembled WGS sequence"/>
</dbReference>
<dbReference type="PANTHER" id="PTHR23501:SF198">
    <property type="entry name" value="AZOLE RESISTANCE PROTEIN 1-RELATED"/>
    <property type="match status" value="1"/>
</dbReference>
<keyword evidence="4 6" id="KW-0472">Membrane</keyword>
<evidence type="ECO:0000256" key="4">
    <source>
        <dbReference type="ARBA" id="ARBA00023136"/>
    </source>
</evidence>
<keyword evidence="9" id="KW-1185">Reference proteome</keyword>
<name>A0A8H7W936_9HELO</name>
<feature type="transmembrane region" description="Helical" evidence="6">
    <location>
        <begin position="167"/>
        <end position="188"/>
    </location>
</feature>
<feature type="domain" description="Major facilitator superfamily (MFS) profile" evidence="7">
    <location>
        <begin position="73"/>
        <end position="561"/>
    </location>
</feature>
<feature type="transmembrane region" description="Helical" evidence="6">
    <location>
        <begin position="132"/>
        <end position="155"/>
    </location>
</feature>
<dbReference type="InterPro" id="IPR020846">
    <property type="entry name" value="MFS_dom"/>
</dbReference>
<feature type="transmembrane region" description="Helical" evidence="6">
    <location>
        <begin position="226"/>
        <end position="247"/>
    </location>
</feature>
<evidence type="ECO:0000256" key="6">
    <source>
        <dbReference type="SAM" id="Phobius"/>
    </source>
</evidence>
<dbReference type="InterPro" id="IPR011701">
    <property type="entry name" value="MFS"/>
</dbReference>
<dbReference type="InterPro" id="IPR036259">
    <property type="entry name" value="MFS_trans_sf"/>
</dbReference>
<feature type="transmembrane region" description="Helical" evidence="6">
    <location>
        <begin position="433"/>
        <end position="456"/>
    </location>
</feature>
<feature type="transmembrane region" description="Helical" evidence="6">
    <location>
        <begin position="403"/>
        <end position="421"/>
    </location>
</feature>
<organism evidence="8 9">
    <name type="scientific">Cadophora malorum</name>
    <dbReference type="NCBI Taxonomy" id="108018"/>
    <lineage>
        <taxon>Eukaryota</taxon>
        <taxon>Fungi</taxon>
        <taxon>Dikarya</taxon>
        <taxon>Ascomycota</taxon>
        <taxon>Pezizomycotina</taxon>
        <taxon>Leotiomycetes</taxon>
        <taxon>Helotiales</taxon>
        <taxon>Ploettnerulaceae</taxon>
        <taxon>Cadophora</taxon>
    </lineage>
</organism>
<evidence type="ECO:0000256" key="3">
    <source>
        <dbReference type="ARBA" id="ARBA00022989"/>
    </source>
</evidence>
<dbReference type="Gene3D" id="1.20.1720.10">
    <property type="entry name" value="Multidrug resistance protein D"/>
    <property type="match status" value="1"/>
</dbReference>
<dbReference type="GO" id="GO:0022857">
    <property type="term" value="F:transmembrane transporter activity"/>
    <property type="evidence" value="ECO:0007669"/>
    <property type="project" value="InterPro"/>
</dbReference>
<dbReference type="FunFam" id="1.20.1250.20:FF:000196">
    <property type="entry name" value="MFS toxin efflux pump (AflT)"/>
    <property type="match status" value="1"/>
</dbReference>
<dbReference type="EMBL" id="JAFJYH010000171">
    <property type="protein sequence ID" value="KAG4416878.1"/>
    <property type="molecule type" value="Genomic_DNA"/>
</dbReference>
<feature type="transmembrane region" description="Helical" evidence="6">
    <location>
        <begin position="539"/>
        <end position="556"/>
    </location>
</feature>
<dbReference type="PROSITE" id="PS50850">
    <property type="entry name" value="MFS"/>
    <property type="match status" value="1"/>
</dbReference>
<dbReference type="OrthoDB" id="10021397at2759"/>